<dbReference type="RefSeq" id="WP_205494789.1">
    <property type="nucleotide sequence ID" value="NZ_JAFHAP010000008.1"/>
</dbReference>
<reference evidence="7" key="1">
    <citation type="journal article" date="2024" name="Int. J. Syst. Evol. Microbiol.">
        <title>Polycladomyces zharkentensis sp. nov., a novel thermophilic cellulose- and starch-degrading member of the Bacillota from a geothermal aquifer in Kazakhstan.</title>
        <authorList>
            <person name="Mashzhan A."/>
            <person name="Kistaubayeva A."/>
            <person name="Javier-Lopez R."/>
            <person name="Bissenova U."/>
            <person name="Bissenbay A."/>
            <person name="Birkeland N.K."/>
        </authorList>
    </citation>
    <scope>NUCLEOTIDE SEQUENCE</scope>
    <source>
        <strain evidence="7">ZKZ2T</strain>
    </source>
</reference>
<evidence type="ECO:0000256" key="3">
    <source>
        <dbReference type="ARBA" id="ARBA00023125"/>
    </source>
</evidence>
<evidence type="ECO:0000256" key="1">
    <source>
        <dbReference type="ARBA" id="ARBA00009402"/>
    </source>
</evidence>
<feature type="domain" description="DUF4158" evidence="6">
    <location>
        <begin position="8"/>
        <end position="171"/>
    </location>
</feature>
<dbReference type="Pfam" id="PF13700">
    <property type="entry name" value="DUF4158"/>
    <property type="match status" value="1"/>
</dbReference>
<evidence type="ECO:0000313" key="7">
    <source>
        <dbReference type="EMBL" id="MBN2909593.1"/>
    </source>
</evidence>
<dbReference type="Proteomes" id="UP001177120">
    <property type="component" value="Unassembled WGS sequence"/>
</dbReference>
<accession>A0ABS2WJD7</accession>
<evidence type="ECO:0000259" key="5">
    <source>
        <dbReference type="Pfam" id="PF01526"/>
    </source>
</evidence>
<comment type="similarity">
    <text evidence="1">Belongs to the transposase 7 family.</text>
</comment>
<evidence type="ECO:0000313" key="8">
    <source>
        <dbReference type="Proteomes" id="UP001177120"/>
    </source>
</evidence>
<dbReference type="EMBL" id="JAFHAP010000008">
    <property type="protein sequence ID" value="MBN2909593.1"/>
    <property type="molecule type" value="Genomic_DNA"/>
</dbReference>
<proteinExistence type="inferred from homology"/>
<protein>
    <submittedName>
        <fullName evidence="7">Tn3 family transposase</fullName>
    </submittedName>
</protein>
<evidence type="ECO:0000256" key="4">
    <source>
        <dbReference type="ARBA" id="ARBA00023172"/>
    </source>
</evidence>
<keyword evidence="3" id="KW-0238">DNA-binding</keyword>
<evidence type="ECO:0000259" key="6">
    <source>
        <dbReference type="Pfam" id="PF13700"/>
    </source>
</evidence>
<sequence length="988" mass="114820">MYRRTRELLTEEQREQFTKISPTLDEWELGAHYTLTEQDRALIRRRRDENRIGFAVQLCVLRHTGWPLSEIKEVPDRVLHYIANQIDVDLDAFQRYATRETTRWEHMREIREEYGYRPFTVREYRQLAKALLPQAMETDHAMHLIYWALNWLRERKIILPAITTVERLVWETRRRAEEKIYRLLNAALTSNQKKQLEELIRTRMENGKTPLGWIKEDPGQSSPRACKKAIEQRNQILKLGLEVDTRGIHPQRLRQLARLGRNYDPQAFRRFPEPKRYAILVAYLLELCQDITDQIIEISRRQIANLHASGRKAQDEIQKQNGKALNEKIVRFVDLTTVLLEAKKKGQDLDEAIASTITWERLAQERDEARELTRPANYDYLDLVKNRYNYLRQYTPTFLDAMQFQSTQAAAPLLEAVDVIRDLNRSGKRKVPEDAPLEFIPDRWLPYVMDDQGRINKVYYEMATMTELHNRIRSGDVSVVGSRQHKDFEEYLVSKEEWEQVRATGNVRLTVPLSVEEYLEERTQALRKRLEYVSENLNRLEDARLEDGSLHVDRLEKETPPEAEKLSDILYAILPRVKLTELLAEVAHWTGFDEAFIHASTGHPPKGDEKAVVLAALMAMGTNIGLTKMSEATPDISYRQMANAVQWRLYDDTMKQAQKVLVRFQQKLPLARYWGDGTTSSSDGMRVQVGVSSLHAETNPHYGRGKGATFYRFVSDQQVAFHDLVINATAREAPYVIDGYLNHETDLQIEEHYTDTAGYTDQVFGLAHLFGFRFAPRLRDLHNARLFTIESADQFPRLKEFLRYKIHTPIIRKNYDDVLRMAHSIQQGTVSAALLMGKLGSYERKNELSKALQEMGRIEKTIFLLDYVSDKALRRRVQRGLNKGESMNSLARAIFFGKRGELRERALNDQLQRASALSLLINAISIWNTVYLTKAVEALRKTRSIPEPLLSHISPLGWNHINFLGEYKFSLDRVPSLNNLRPLIPLGE</sequence>
<dbReference type="Pfam" id="PF01526">
    <property type="entry name" value="DDE_Tnp_Tn3"/>
    <property type="match status" value="1"/>
</dbReference>
<dbReference type="InterPro" id="IPR002513">
    <property type="entry name" value="Tn3_Tnp_DDE_dom"/>
</dbReference>
<keyword evidence="4" id="KW-0233">DNA recombination</keyword>
<gene>
    <name evidence="7" type="ORF">JQC72_08645</name>
</gene>
<dbReference type="InterPro" id="IPR047653">
    <property type="entry name" value="Tn3-like_transpos"/>
</dbReference>
<dbReference type="NCBIfam" id="NF033527">
    <property type="entry name" value="transpos_Tn3"/>
    <property type="match status" value="1"/>
</dbReference>
<feature type="domain" description="Tn3 transposase DDE" evidence="5">
    <location>
        <begin position="581"/>
        <end position="967"/>
    </location>
</feature>
<keyword evidence="2" id="KW-0815">Transposition</keyword>
<keyword evidence="8" id="KW-1185">Reference proteome</keyword>
<evidence type="ECO:0000256" key="2">
    <source>
        <dbReference type="ARBA" id="ARBA00022578"/>
    </source>
</evidence>
<name>A0ABS2WJD7_9BACL</name>
<dbReference type="InterPro" id="IPR025296">
    <property type="entry name" value="DUF4158"/>
</dbReference>
<organism evidence="7 8">
    <name type="scientific">Polycladomyces zharkentensis</name>
    <dbReference type="NCBI Taxonomy" id="2807616"/>
    <lineage>
        <taxon>Bacteria</taxon>
        <taxon>Bacillati</taxon>
        <taxon>Bacillota</taxon>
        <taxon>Bacilli</taxon>
        <taxon>Bacillales</taxon>
        <taxon>Thermoactinomycetaceae</taxon>
        <taxon>Polycladomyces</taxon>
    </lineage>
</organism>
<comment type="caution">
    <text evidence="7">The sequence shown here is derived from an EMBL/GenBank/DDBJ whole genome shotgun (WGS) entry which is preliminary data.</text>
</comment>